<reference evidence="9 10" key="1">
    <citation type="journal article" date="2024" name="Nat. Commun.">
        <title>Phylogenomics reveals the evolutionary origins of lichenization in chlorophyte algae.</title>
        <authorList>
            <person name="Puginier C."/>
            <person name="Libourel C."/>
            <person name="Otte J."/>
            <person name="Skaloud P."/>
            <person name="Haon M."/>
            <person name="Grisel S."/>
            <person name="Petersen M."/>
            <person name="Berrin J.G."/>
            <person name="Delaux P.M."/>
            <person name="Dal Grande F."/>
            <person name="Keller J."/>
        </authorList>
    </citation>
    <scope>NUCLEOTIDE SEQUENCE [LARGE SCALE GENOMIC DNA]</scope>
    <source>
        <strain evidence="9 10">SAG 2145</strain>
    </source>
</reference>
<evidence type="ECO:0000256" key="5">
    <source>
        <dbReference type="ARBA" id="ARBA00023125"/>
    </source>
</evidence>
<keyword evidence="10" id="KW-1185">Reference proteome</keyword>
<feature type="region of interest" description="Disordered" evidence="7">
    <location>
        <begin position="483"/>
        <end position="520"/>
    </location>
</feature>
<dbReference type="PANTHER" id="PTHR30126">
    <property type="entry name" value="HTH-TYPE TRANSCRIPTIONAL REGULATOR"/>
    <property type="match status" value="1"/>
</dbReference>
<organism evidence="9 10">
    <name type="scientific">Apatococcus lobatus</name>
    <dbReference type="NCBI Taxonomy" id="904363"/>
    <lineage>
        <taxon>Eukaryota</taxon>
        <taxon>Viridiplantae</taxon>
        <taxon>Chlorophyta</taxon>
        <taxon>core chlorophytes</taxon>
        <taxon>Trebouxiophyceae</taxon>
        <taxon>Chlorellales</taxon>
        <taxon>Chlorellaceae</taxon>
        <taxon>Apatococcus</taxon>
    </lineage>
</organism>
<dbReference type="PANTHER" id="PTHR30126:SF39">
    <property type="entry name" value="HTH-TYPE TRANSCRIPTIONAL REGULATOR CYSL"/>
    <property type="match status" value="1"/>
</dbReference>
<dbReference type="GO" id="GO:0003700">
    <property type="term" value="F:DNA-binding transcription factor activity"/>
    <property type="evidence" value="ECO:0007669"/>
    <property type="project" value="InterPro"/>
</dbReference>
<dbReference type="InterPro" id="IPR000847">
    <property type="entry name" value="LysR_HTH_N"/>
</dbReference>
<evidence type="ECO:0000256" key="7">
    <source>
        <dbReference type="SAM" id="MobiDB-lite"/>
    </source>
</evidence>
<evidence type="ECO:0000259" key="8">
    <source>
        <dbReference type="PROSITE" id="PS50931"/>
    </source>
</evidence>
<evidence type="ECO:0000313" key="10">
    <source>
        <dbReference type="Proteomes" id="UP001438707"/>
    </source>
</evidence>
<accession>A0AAW1S7Q2</accession>
<feature type="region of interest" description="Disordered" evidence="7">
    <location>
        <begin position="967"/>
        <end position="1006"/>
    </location>
</feature>
<dbReference type="Proteomes" id="UP001438707">
    <property type="component" value="Unassembled WGS sequence"/>
</dbReference>
<dbReference type="Gene3D" id="3.40.190.10">
    <property type="entry name" value="Periplasmic binding protein-like II"/>
    <property type="match status" value="4"/>
</dbReference>
<feature type="region of interest" description="Disordered" evidence="7">
    <location>
        <begin position="387"/>
        <end position="421"/>
    </location>
</feature>
<feature type="region of interest" description="Disordered" evidence="7">
    <location>
        <begin position="620"/>
        <end position="641"/>
    </location>
</feature>
<comment type="caution">
    <text evidence="9">The sequence shown here is derived from an EMBL/GenBank/DDBJ whole genome shotgun (WGS) entry which is preliminary data.</text>
</comment>
<feature type="compositionally biased region" description="Low complexity" evidence="7">
    <location>
        <begin position="390"/>
        <end position="402"/>
    </location>
</feature>
<dbReference type="Pfam" id="PF03466">
    <property type="entry name" value="LysR_substrate"/>
    <property type="match status" value="2"/>
</dbReference>
<sequence>MLLAPSSACCRGICPSPAVTCTLLLSTSAADPASRRPQLLLRASLKRIHSRRSNHFASLTLPAAAASGQKPAPDAASANVHPLPFTLQHLVTFQAVACADCIDAAADHLGLAKRSVQGQLSKLEETVGLQLLKKGPAKSSSVELTASGEVLLRFCGTIHSLAADLQTAAAESHATYPGRITVSATDFLGKCTILQLLERIAQQMPDVSLTLKVDSGQACIDAVRDSSCDLALTQAVTPQSFSDLQVLPCNQQEIVLVVKPSHPLDSQEPVDIQTLRTIPFISLRSSYAALAIQPLLQDALTWDALHSRMELDSVEATIRAVELGLGAAFLPRIAVQRELDRGNLAAVPLDFPQTLTAHISAVLNPAKYRPKAVQVLLHNLCPAAFPEPASTSNGSESNPSTSSDRKEASANGNGASAKPSRTTTAVAAAASIGAASGAARGATTKLGTIAGAMSGAASGAASSAAAVMSASNGLPGDLFFSSTRHSNGVQAPAMPQLNGAATNGSERRPDQSSSAATSSNGLNIAHAVTAGLSDDESQQEESHPVHATAGVYNSLDVEQTSAAAEGQSHEQAGGQTGMQDLRQTVWPGFSEVLAVQSAETESQSSAHRAGCFIPDWSFSSVQQSGSSDDSGAEDGGAGSAESSRYRIPFTLMQLAVFQTVARTGSLTGAASSLSISQPAVSKSLSHLEQGLGCVLLARTGARGGAGGKGRQSQNWLTGEGQALLPFCERLLGAAAEARKALAVQAAGQTGVISLGASQTIGTYVLPRLIAAFRHQHPQVTVSVHVEASRKLCSQVAKGEVDAALIGGEVPIEIRHVLRTHVFAEDELVLIVPRGHRLAGRGLVDKEELYTVRFLSMNSGSSVMKNQEAMLRQQGVSWSRCTVDMELNSVEAIKTAVQCGLGAAFVSACAIQKELDLGLVSRVDIAGVRLARGVLLVSNPHRAQPHATSQFLQDVFGLKPRAKAALLAGRSSSAGSIPWRRSVSTKRPSDVDDQKRAPGTSSSDDEE</sequence>
<dbReference type="CDD" id="cd05466">
    <property type="entry name" value="PBP2_LTTR_substrate"/>
    <property type="match status" value="1"/>
</dbReference>
<protein>
    <recommendedName>
        <fullName evidence="3">Probable RuBisCO transcriptional regulator</fullName>
    </recommendedName>
</protein>
<evidence type="ECO:0000256" key="2">
    <source>
        <dbReference type="ARBA" id="ARBA00009437"/>
    </source>
</evidence>
<dbReference type="GO" id="GO:0000976">
    <property type="term" value="F:transcription cis-regulatory region binding"/>
    <property type="evidence" value="ECO:0007669"/>
    <property type="project" value="TreeGrafter"/>
</dbReference>
<dbReference type="PROSITE" id="PS50931">
    <property type="entry name" value="HTH_LYSR"/>
    <property type="match status" value="1"/>
</dbReference>
<keyword evidence="6" id="KW-0804">Transcription</keyword>
<dbReference type="SUPFAM" id="SSF53850">
    <property type="entry name" value="Periplasmic binding protein-like II"/>
    <property type="match status" value="2"/>
</dbReference>
<dbReference type="SUPFAM" id="SSF46785">
    <property type="entry name" value="Winged helix' DNA-binding domain"/>
    <property type="match status" value="2"/>
</dbReference>
<dbReference type="InterPro" id="IPR036390">
    <property type="entry name" value="WH_DNA-bd_sf"/>
</dbReference>
<dbReference type="Gene3D" id="1.10.10.10">
    <property type="entry name" value="Winged helix-like DNA-binding domain superfamily/Winged helix DNA-binding domain"/>
    <property type="match status" value="2"/>
</dbReference>
<evidence type="ECO:0000313" key="9">
    <source>
        <dbReference type="EMBL" id="KAK9841526.1"/>
    </source>
</evidence>
<comment type="function">
    <text evidence="1">Trans-acting transcriptional regulator of RuBisCO genes (rbcL and rbcS) expression.</text>
</comment>
<dbReference type="PRINTS" id="PR00039">
    <property type="entry name" value="HTHLYSR"/>
</dbReference>
<gene>
    <name evidence="9" type="ORF">WJX74_007219</name>
</gene>
<feature type="compositionally biased region" description="Basic and acidic residues" evidence="7">
    <location>
        <begin position="986"/>
        <end position="995"/>
    </location>
</feature>
<keyword evidence="5" id="KW-0238">DNA-binding</keyword>
<dbReference type="Pfam" id="PF00126">
    <property type="entry name" value="HTH_1"/>
    <property type="match status" value="2"/>
</dbReference>
<dbReference type="InterPro" id="IPR036388">
    <property type="entry name" value="WH-like_DNA-bd_sf"/>
</dbReference>
<keyword evidence="4" id="KW-0805">Transcription regulation</keyword>
<dbReference type="AlphaFoldDB" id="A0AAW1S7Q2"/>
<evidence type="ECO:0000256" key="3">
    <source>
        <dbReference type="ARBA" id="ARBA00018907"/>
    </source>
</evidence>
<evidence type="ECO:0000256" key="4">
    <source>
        <dbReference type="ARBA" id="ARBA00023015"/>
    </source>
</evidence>
<feature type="domain" description="HTH lysR-type" evidence="8">
    <location>
        <begin position="649"/>
        <end position="706"/>
    </location>
</feature>
<name>A0AAW1S7Q2_9CHLO</name>
<evidence type="ECO:0000256" key="6">
    <source>
        <dbReference type="ARBA" id="ARBA00023163"/>
    </source>
</evidence>
<dbReference type="InterPro" id="IPR005119">
    <property type="entry name" value="LysR_subst-bd"/>
</dbReference>
<feature type="compositionally biased region" description="Polar residues" evidence="7">
    <location>
        <begin position="511"/>
        <end position="520"/>
    </location>
</feature>
<proteinExistence type="inferred from homology"/>
<evidence type="ECO:0000256" key="1">
    <source>
        <dbReference type="ARBA" id="ARBA00003782"/>
    </source>
</evidence>
<comment type="similarity">
    <text evidence="2">Belongs to the LysR transcriptional regulatory family.</text>
</comment>
<dbReference type="EMBL" id="JALJOS010000003">
    <property type="protein sequence ID" value="KAK9841526.1"/>
    <property type="molecule type" value="Genomic_DNA"/>
</dbReference>